<evidence type="ECO:0000313" key="3">
    <source>
        <dbReference type="Proteomes" id="UP000827986"/>
    </source>
</evidence>
<dbReference type="Proteomes" id="UP000827986">
    <property type="component" value="Unassembled WGS sequence"/>
</dbReference>
<feature type="transmembrane region" description="Helical" evidence="1">
    <location>
        <begin position="67"/>
        <end position="92"/>
    </location>
</feature>
<evidence type="ECO:0000313" key="2">
    <source>
        <dbReference type="EMBL" id="KAH1171322.1"/>
    </source>
</evidence>
<gene>
    <name evidence="2" type="ORF">KIL84_006940</name>
</gene>
<evidence type="ECO:0000256" key="1">
    <source>
        <dbReference type="SAM" id="Phobius"/>
    </source>
</evidence>
<keyword evidence="1" id="KW-0812">Transmembrane</keyword>
<dbReference type="AlphaFoldDB" id="A0A9D3X0D1"/>
<keyword evidence="1" id="KW-1133">Transmembrane helix</keyword>
<name>A0A9D3X0D1_9SAUR</name>
<proteinExistence type="predicted"/>
<dbReference type="EMBL" id="JAHDVG010000483">
    <property type="protein sequence ID" value="KAH1171322.1"/>
    <property type="molecule type" value="Genomic_DNA"/>
</dbReference>
<organism evidence="2 3">
    <name type="scientific">Mauremys mutica</name>
    <name type="common">yellowpond turtle</name>
    <dbReference type="NCBI Taxonomy" id="74926"/>
    <lineage>
        <taxon>Eukaryota</taxon>
        <taxon>Metazoa</taxon>
        <taxon>Chordata</taxon>
        <taxon>Craniata</taxon>
        <taxon>Vertebrata</taxon>
        <taxon>Euteleostomi</taxon>
        <taxon>Archelosauria</taxon>
        <taxon>Testudinata</taxon>
        <taxon>Testudines</taxon>
        <taxon>Cryptodira</taxon>
        <taxon>Durocryptodira</taxon>
        <taxon>Testudinoidea</taxon>
        <taxon>Geoemydidae</taxon>
        <taxon>Geoemydinae</taxon>
        <taxon>Mauremys</taxon>
    </lineage>
</organism>
<sequence>MNICLYECSNIVSKKGYKHDKLNCHLESEHLFQNIVLQYEISSIFCEDSIITILHHYYKEPKVMRRIILIFFPYLGLTPNYSVLQMGLVFGARRILFVPEAP</sequence>
<keyword evidence="1" id="KW-0472">Membrane</keyword>
<keyword evidence="3" id="KW-1185">Reference proteome</keyword>
<reference evidence="2" key="1">
    <citation type="submission" date="2021-09" db="EMBL/GenBank/DDBJ databases">
        <title>The genome of Mauremys mutica provides insights into the evolution of semi-aquatic lifestyle.</title>
        <authorList>
            <person name="Gong S."/>
            <person name="Gao Y."/>
        </authorList>
    </citation>
    <scope>NUCLEOTIDE SEQUENCE</scope>
    <source>
        <strain evidence="2">MM-2020</strain>
        <tissue evidence="2">Muscle</tissue>
    </source>
</reference>
<comment type="caution">
    <text evidence="2">The sequence shown here is derived from an EMBL/GenBank/DDBJ whole genome shotgun (WGS) entry which is preliminary data.</text>
</comment>
<accession>A0A9D3X0D1</accession>
<protein>
    <submittedName>
        <fullName evidence="2">Uncharacterized protein</fullName>
    </submittedName>
</protein>